<dbReference type="STRING" id="67356.AQJ84_11430"/>
<dbReference type="InterPro" id="IPR010998">
    <property type="entry name" value="Integrase_recombinase_N"/>
</dbReference>
<name>A0A0L8L5J3_9ACTN</name>
<dbReference type="SUPFAM" id="SSF56349">
    <property type="entry name" value="DNA breaking-rejoining enzymes"/>
    <property type="match status" value="1"/>
</dbReference>
<evidence type="ECO:0000313" key="3">
    <source>
        <dbReference type="EMBL" id="KOG33341.1"/>
    </source>
</evidence>
<gene>
    <name evidence="3" type="ORF">ADK37_23490</name>
</gene>
<keyword evidence="2" id="KW-0233">DNA recombination</keyword>
<evidence type="ECO:0000313" key="4">
    <source>
        <dbReference type="Proteomes" id="UP000037251"/>
    </source>
</evidence>
<comment type="caution">
    <text evidence="3">The sequence shown here is derived from an EMBL/GenBank/DDBJ whole genome shotgun (WGS) entry which is preliminary data.</text>
</comment>
<dbReference type="OrthoDB" id="4529782at2"/>
<dbReference type="PATRIC" id="fig|67356.5.peg.5008"/>
<dbReference type="GO" id="GO:0003677">
    <property type="term" value="F:DNA binding"/>
    <property type="evidence" value="ECO:0007669"/>
    <property type="project" value="UniProtKB-KW"/>
</dbReference>
<evidence type="ECO:0008006" key="5">
    <source>
        <dbReference type="Google" id="ProtNLM"/>
    </source>
</evidence>
<dbReference type="eggNOG" id="COG0582">
    <property type="taxonomic scope" value="Bacteria"/>
</dbReference>
<evidence type="ECO:0000256" key="1">
    <source>
        <dbReference type="ARBA" id="ARBA00023125"/>
    </source>
</evidence>
<dbReference type="GO" id="GO:0015074">
    <property type="term" value="P:DNA integration"/>
    <property type="evidence" value="ECO:0007669"/>
    <property type="project" value="InterPro"/>
</dbReference>
<dbReference type="InterPro" id="IPR013762">
    <property type="entry name" value="Integrase-like_cat_sf"/>
</dbReference>
<keyword evidence="1" id="KW-0238">DNA-binding</keyword>
<proteinExistence type="predicted"/>
<dbReference type="RefSeq" id="WP_051869826.1">
    <property type="nucleotide sequence ID" value="NZ_KL575597.1"/>
</dbReference>
<dbReference type="Proteomes" id="UP000037251">
    <property type="component" value="Unassembled WGS sequence"/>
</dbReference>
<dbReference type="AlphaFoldDB" id="A0A0L8L5J3"/>
<protein>
    <recommendedName>
        <fullName evidence="5">Integrase</fullName>
    </recommendedName>
</protein>
<dbReference type="Gene3D" id="1.10.443.10">
    <property type="entry name" value="Intergrase catalytic core"/>
    <property type="match status" value="1"/>
</dbReference>
<dbReference type="GO" id="GO:0006310">
    <property type="term" value="P:DNA recombination"/>
    <property type="evidence" value="ECO:0007669"/>
    <property type="project" value="UniProtKB-KW"/>
</dbReference>
<keyword evidence="4" id="KW-1185">Reference proteome</keyword>
<evidence type="ECO:0000256" key="2">
    <source>
        <dbReference type="ARBA" id="ARBA00023172"/>
    </source>
</evidence>
<accession>A0A0L8L5J3</accession>
<sequence length="453" mass="52019">MAYAEKVYKVRNGKQTKQYTWKAKYKKPDGRYGSESGFPTKALAEQWGGQQEAAIRAGTWIDPDKLNTPFGEWVEIWKTANKKRPRTQSGRAYLLAKLLLPEWEHTPLMQVNNVFTVKSWATRMAKPHGKHDPDTVAQARSLLSSILSGAEDAGYIPANKLYGRRILVGGDHHEEEEEVWAQPDEVYRMNQRMSGVHGLMMTADCYLGFRWGELAGLHRDNCLLKREDKIDGRPFVRHVIRVDPKVGSLHEDPVELDEESLAAWEAAEDARLRKCIEKGWKANRRKAPANKLHVYLGPPKNKYSAREVDVPEFLVRRLSEHIEAWPHAYPFSTPKGTFWLRGNFTSRHLRPAADGREAIPRKRGYAGRDAWESVLPGFTMRGARHTHDTWMKDDGVDRALRFLTMGWVPKDIEGTYEHVTPEMRRHRLQCLEARWERGKRVAAERVGREPGGS</sequence>
<organism evidence="3 4">
    <name type="scientific">Streptomyces resistomycificus</name>
    <dbReference type="NCBI Taxonomy" id="67356"/>
    <lineage>
        <taxon>Bacteria</taxon>
        <taxon>Bacillati</taxon>
        <taxon>Actinomycetota</taxon>
        <taxon>Actinomycetes</taxon>
        <taxon>Kitasatosporales</taxon>
        <taxon>Streptomycetaceae</taxon>
        <taxon>Streptomyces</taxon>
        <taxon>Streptomyces aurantiacus group</taxon>
    </lineage>
</organism>
<dbReference type="EMBL" id="LGUS01000174">
    <property type="protein sequence ID" value="KOG33341.1"/>
    <property type="molecule type" value="Genomic_DNA"/>
</dbReference>
<reference evidence="4" key="1">
    <citation type="submission" date="2015-07" db="EMBL/GenBank/DDBJ databases">
        <authorList>
            <person name="Ju K.-S."/>
            <person name="Doroghazi J.R."/>
            <person name="Metcalf W.W."/>
        </authorList>
    </citation>
    <scope>NUCLEOTIDE SEQUENCE [LARGE SCALE GENOMIC DNA]</scope>
    <source>
        <strain evidence="4">NRRL 2290</strain>
    </source>
</reference>
<dbReference type="Gene3D" id="1.10.150.130">
    <property type="match status" value="1"/>
</dbReference>
<dbReference type="InterPro" id="IPR011010">
    <property type="entry name" value="DNA_brk_join_enz"/>
</dbReference>